<evidence type="ECO:0000259" key="1">
    <source>
        <dbReference type="PROSITE" id="PS50090"/>
    </source>
</evidence>
<dbReference type="Gene3D" id="1.10.10.60">
    <property type="entry name" value="Homeodomain-like"/>
    <property type="match status" value="1"/>
</dbReference>
<sequence length="201" mass="22708">MFSPAYRHVAAELSPEEEKVGIQILEANYRKLSIPQLMELLSKEFPLCLASDLSELVHKFLSSASIAAHPLPKKRALEEEPVQQVPMQRQTTMYPPPPNARILPGIPSLAQNTQIPNYILNSSSPSPKKSRVEDTEDPVLNLSSKWSQEETDELCAYLAETQGRKNWISCARRVRTKSSAQCKAKFNNMRAQELNRTSFEI</sequence>
<organism evidence="2 3">
    <name type="scientific">Coemansia guatemalensis</name>
    <dbReference type="NCBI Taxonomy" id="2761395"/>
    <lineage>
        <taxon>Eukaryota</taxon>
        <taxon>Fungi</taxon>
        <taxon>Fungi incertae sedis</taxon>
        <taxon>Zoopagomycota</taxon>
        <taxon>Kickxellomycotina</taxon>
        <taxon>Kickxellomycetes</taxon>
        <taxon>Kickxellales</taxon>
        <taxon>Kickxellaceae</taxon>
        <taxon>Coemansia</taxon>
    </lineage>
</organism>
<evidence type="ECO:0000313" key="2">
    <source>
        <dbReference type="EMBL" id="KAJ2801826.1"/>
    </source>
</evidence>
<dbReference type="InterPro" id="IPR001005">
    <property type="entry name" value="SANT/Myb"/>
</dbReference>
<dbReference type="AlphaFoldDB" id="A0A9W8I1M8"/>
<dbReference type="CDD" id="cd00167">
    <property type="entry name" value="SANT"/>
    <property type="match status" value="1"/>
</dbReference>
<dbReference type="PROSITE" id="PS50090">
    <property type="entry name" value="MYB_LIKE"/>
    <property type="match status" value="1"/>
</dbReference>
<dbReference type="OrthoDB" id="2143914at2759"/>
<dbReference type="EMBL" id="JANBUO010000750">
    <property type="protein sequence ID" value="KAJ2801826.1"/>
    <property type="molecule type" value="Genomic_DNA"/>
</dbReference>
<dbReference type="InterPro" id="IPR009057">
    <property type="entry name" value="Homeodomain-like_sf"/>
</dbReference>
<dbReference type="SMART" id="SM00717">
    <property type="entry name" value="SANT"/>
    <property type="match status" value="1"/>
</dbReference>
<gene>
    <name evidence="2" type="ORF">H4R20_003523</name>
</gene>
<reference evidence="2" key="1">
    <citation type="submission" date="2022-07" db="EMBL/GenBank/DDBJ databases">
        <title>Phylogenomic reconstructions and comparative analyses of Kickxellomycotina fungi.</title>
        <authorList>
            <person name="Reynolds N.K."/>
            <person name="Stajich J.E."/>
            <person name="Barry K."/>
            <person name="Grigoriev I.V."/>
            <person name="Crous P."/>
            <person name="Smith M.E."/>
        </authorList>
    </citation>
    <scope>NUCLEOTIDE SEQUENCE</scope>
    <source>
        <strain evidence="2">NRRL 1565</strain>
    </source>
</reference>
<dbReference type="SUPFAM" id="SSF46689">
    <property type="entry name" value="Homeodomain-like"/>
    <property type="match status" value="1"/>
</dbReference>
<dbReference type="Pfam" id="PF00249">
    <property type="entry name" value="Myb_DNA-binding"/>
    <property type="match status" value="1"/>
</dbReference>
<keyword evidence="3" id="KW-1185">Reference proteome</keyword>
<feature type="domain" description="Myb-like" evidence="1">
    <location>
        <begin position="144"/>
        <end position="190"/>
    </location>
</feature>
<evidence type="ECO:0000313" key="3">
    <source>
        <dbReference type="Proteomes" id="UP001140094"/>
    </source>
</evidence>
<protein>
    <recommendedName>
        <fullName evidence="1">Myb-like domain-containing protein</fullName>
    </recommendedName>
</protein>
<comment type="caution">
    <text evidence="2">The sequence shown here is derived from an EMBL/GenBank/DDBJ whole genome shotgun (WGS) entry which is preliminary data.</text>
</comment>
<proteinExistence type="predicted"/>
<name>A0A9W8I1M8_9FUNG</name>
<dbReference type="Proteomes" id="UP001140094">
    <property type="component" value="Unassembled WGS sequence"/>
</dbReference>
<accession>A0A9W8I1M8</accession>